<evidence type="ECO:0000256" key="3">
    <source>
        <dbReference type="HAMAP-Rule" id="MF_00088"/>
    </source>
</evidence>
<dbReference type="AlphaFoldDB" id="A0A1I2A667"/>
<dbReference type="Gene3D" id="3.30.300.20">
    <property type="match status" value="1"/>
</dbReference>
<dbReference type="Pfam" id="PF13083">
    <property type="entry name" value="KH_KhpA-B"/>
    <property type="match status" value="1"/>
</dbReference>
<dbReference type="RefSeq" id="WP_091657319.1">
    <property type="nucleotide sequence ID" value="NZ_FONT01000001.1"/>
</dbReference>
<keyword evidence="2 3" id="KW-0694">RNA-binding</keyword>
<dbReference type="HAMAP" id="MF_00088">
    <property type="entry name" value="KhpA"/>
    <property type="match status" value="1"/>
</dbReference>
<organism evidence="4 5">
    <name type="scientific">Alteribacillus iranensis</name>
    <dbReference type="NCBI Taxonomy" id="930128"/>
    <lineage>
        <taxon>Bacteria</taxon>
        <taxon>Bacillati</taxon>
        <taxon>Bacillota</taxon>
        <taxon>Bacilli</taxon>
        <taxon>Bacillales</taxon>
        <taxon>Bacillaceae</taxon>
        <taxon>Alteribacillus</taxon>
    </lineage>
</organism>
<dbReference type="PANTHER" id="PTHR34654:SF1">
    <property type="entry name" value="RNA-BINDING PROTEIN KHPA"/>
    <property type="match status" value="1"/>
</dbReference>
<keyword evidence="3" id="KW-0143">Chaperone</keyword>
<accession>A0A1I2A667</accession>
<reference evidence="4 5" key="1">
    <citation type="submission" date="2016-10" db="EMBL/GenBank/DDBJ databases">
        <authorList>
            <person name="de Groot N.N."/>
        </authorList>
    </citation>
    <scope>NUCLEOTIDE SEQUENCE [LARGE SCALE GENOMIC DNA]</scope>
    <source>
        <strain evidence="4 5">DSM 23995</strain>
    </source>
</reference>
<keyword evidence="3" id="KW-0133">Cell shape</keyword>
<dbReference type="GO" id="GO:0008360">
    <property type="term" value="P:regulation of cell shape"/>
    <property type="evidence" value="ECO:0007669"/>
    <property type="project" value="UniProtKB-KW"/>
</dbReference>
<proteinExistence type="inferred from homology"/>
<dbReference type="STRING" id="930128.SAMN05192532_101690"/>
<sequence>MKELVETIARSLVDYPDNVDVKEHQQDNTLILTLSVHESDMGKVIGKQGRIANAIRSVLYASASHQEKRVRLDIKEPE</sequence>
<dbReference type="OrthoDB" id="9812389at2"/>
<dbReference type="GO" id="GO:0005737">
    <property type="term" value="C:cytoplasm"/>
    <property type="evidence" value="ECO:0007669"/>
    <property type="project" value="UniProtKB-SubCell"/>
</dbReference>
<dbReference type="EMBL" id="FONT01000001">
    <property type="protein sequence ID" value="SFE39555.1"/>
    <property type="molecule type" value="Genomic_DNA"/>
</dbReference>
<protein>
    <recommendedName>
        <fullName evidence="3">RNA-binding protein KhpA</fullName>
    </recommendedName>
    <alternativeName>
        <fullName evidence="3">KH-domain protein A</fullName>
    </alternativeName>
</protein>
<evidence type="ECO:0000256" key="1">
    <source>
        <dbReference type="ARBA" id="ARBA00022490"/>
    </source>
</evidence>
<dbReference type="PANTHER" id="PTHR34654">
    <property type="entry name" value="UPF0109 PROTEIN SCO5592"/>
    <property type="match status" value="1"/>
</dbReference>
<comment type="subcellular location">
    <subcellularLocation>
        <location evidence="3">Cytoplasm</location>
    </subcellularLocation>
</comment>
<dbReference type="GO" id="GO:0003723">
    <property type="term" value="F:RNA binding"/>
    <property type="evidence" value="ECO:0007669"/>
    <property type="project" value="UniProtKB-UniRule"/>
</dbReference>
<dbReference type="SUPFAM" id="SSF54814">
    <property type="entry name" value="Prokaryotic type KH domain (KH-domain type II)"/>
    <property type="match status" value="1"/>
</dbReference>
<name>A0A1I2A667_9BACI</name>
<comment type="similarity">
    <text evidence="3">Belongs to the KhpA RNA-binding protein family.</text>
</comment>
<dbReference type="InterPro" id="IPR009019">
    <property type="entry name" value="KH_sf_prok-type"/>
</dbReference>
<dbReference type="InterPro" id="IPR015946">
    <property type="entry name" value="KH_dom-like_a/b"/>
</dbReference>
<evidence type="ECO:0000256" key="2">
    <source>
        <dbReference type="ARBA" id="ARBA00022884"/>
    </source>
</evidence>
<keyword evidence="1 3" id="KW-0963">Cytoplasm</keyword>
<dbReference type="Proteomes" id="UP000199516">
    <property type="component" value="Unassembled WGS sequence"/>
</dbReference>
<gene>
    <name evidence="3" type="primary">khpA</name>
    <name evidence="4" type="ORF">SAMN05192532_101690</name>
</gene>
<comment type="subunit">
    <text evidence="3">Forms a complex with KhpB.</text>
</comment>
<dbReference type="GO" id="GO:0071555">
    <property type="term" value="P:cell wall organization"/>
    <property type="evidence" value="ECO:0007669"/>
    <property type="project" value="UniProtKB-KW"/>
</dbReference>
<comment type="function">
    <text evidence="3">A probable RNA chaperone. Forms a complex with KhpB which binds to cellular RNA and controls its expression. Plays a role in peptidoglycan (PG) homeostasis and cell length regulation.</text>
</comment>
<evidence type="ECO:0000313" key="5">
    <source>
        <dbReference type="Proteomes" id="UP000199516"/>
    </source>
</evidence>
<dbReference type="CDD" id="cd22533">
    <property type="entry name" value="KH-II_YlqC-like"/>
    <property type="match status" value="1"/>
</dbReference>
<dbReference type="GO" id="GO:0009252">
    <property type="term" value="P:peptidoglycan biosynthetic process"/>
    <property type="evidence" value="ECO:0007669"/>
    <property type="project" value="UniProtKB-UniRule"/>
</dbReference>
<keyword evidence="5" id="KW-1185">Reference proteome</keyword>
<evidence type="ECO:0000313" key="4">
    <source>
        <dbReference type="EMBL" id="SFE39555.1"/>
    </source>
</evidence>
<keyword evidence="3" id="KW-0961">Cell wall biogenesis/degradation</keyword>
<dbReference type="InterPro" id="IPR020627">
    <property type="entry name" value="KhpA"/>
</dbReference>